<feature type="binding site" evidence="8">
    <location>
        <begin position="147"/>
        <end position="149"/>
    </location>
    <ligand>
        <name>ATP</name>
        <dbReference type="ChEBI" id="CHEBI:30616"/>
    </ligand>
</feature>
<dbReference type="PANTHER" id="PTHR43766">
    <property type="entry name" value="TRYPTOPHAN--TRNA LIGASE, MITOCHONDRIAL"/>
    <property type="match status" value="1"/>
</dbReference>
<sequence>MEVFMRSLSGIQPSGILHIGNYFGAIKQFVELQDKYEGFYFLANYHALTSSPKGEDLKSNTINVILDYLALGLDPKKSTLFLQSDVPEHTELSWILSNISPMGLLERAHSYKDKVAKGIKPNVGLFTYPILMAADILMYSPDIVPVGKDQKQHVEITRDIAIKFNETYGKEIFKLPKEKIVENVATVPGTDGDKMSKSYGNVINMFGSKKALKKQIMNIVTDSTPLEEPKDPDNNITKLYALFATEAEVEALKEKFRAGNFGYGHAKNELFDKFMDYFSPFQKKREELENNMDYVYEILHEGAVKARNIATAKMDEVRDVVGLLKKNY</sequence>
<keyword evidence="4 8" id="KW-0067">ATP-binding</keyword>
<dbReference type="PANTHER" id="PTHR43766:SF1">
    <property type="entry name" value="TRYPTOPHAN--TRNA LIGASE, MITOCHONDRIAL"/>
    <property type="match status" value="1"/>
</dbReference>
<dbReference type="InterPro" id="IPR002305">
    <property type="entry name" value="aa-tRNA-synth_Ic"/>
</dbReference>
<comment type="catalytic activity">
    <reaction evidence="7 8">
        <text>tRNA(Trp) + L-tryptophan + ATP = L-tryptophyl-tRNA(Trp) + AMP + diphosphate + H(+)</text>
        <dbReference type="Rhea" id="RHEA:24080"/>
        <dbReference type="Rhea" id="RHEA-COMP:9671"/>
        <dbReference type="Rhea" id="RHEA-COMP:9705"/>
        <dbReference type="ChEBI" id="CHEBI:15378"/>
        <dbReference type="ChEBI" id="CHEBI:30616"/>
        <dbReference type="ChEBI" id="CHEBI:33019"/>
        <dbReference type="ChEBI" id="CHEBI:57912"/>
        <dbReference type="ChEBI" id="CHEBI:78442"/>
        <dbReference type="ChEBI" id="CHEBI:78535"/>
        <dbReference type="ChEBI" id="CHEBI:456215"/>
        <dbReference type="EC" id="6.1.1.2"/>
    </reaction>
</comment>
<dbReference type="EC" id="6.1.1.2" evidence="8"/>
<feature type="binding site" evidence="8">
    <location>
        <position position="135"/>
    </location>
    <ligand>
        <name>L-tryptophan</name>
        <dbReference type="ChEBI" id="CHEBI:57912"/>
    </ligand>
</feature>
<dbReference type="Gene3D" id="3.40.50.620">
    <property type="entry name" value="HUPs"/>
    <property type="match status" value="1"/>
</dbReference>
<keyword evidence="6 8" id="KW-0030">Aminoacyl-tRNA synthetase</keyword>
<comment type="subunit">
    <text evidence="8">Homodimer.</text>
</comment>
<keyword evidence="8" id="KW-0963">Cytoplasm</keyword>
<dbReference type="CDD" id="cd00806">
    <property type="entry name" value="TrpRS_core"/>
    <property type="match status" value="1"/>
</dbReference>
<comment type="subcellular location">
    <subcellularLocation>
        <location evidence="8">Cytoplasm</location>
    </subcellularLocation>
</comment>
<evidence type="ECO:0000256" key="4">
    <source>
        <dbReference type="ARBA" id="ARBA00022840"/>
    </source>
</evidence>
<feature type="short sequence motif" description="'KMSKS' region" evidence="8">
    <location>
        <begin position="194"/>
        <end position="198"/>
    </location>
</feature>
<dbReference type="InterPro" id="IPR002306">
    <property type="entry name" value="Trp-tRNA-ligase"/>
</dbReference>
<feature type="binding site" evidence="8">
    <location>
        <begin position="12"/>
        <end position="14"/>
    </location>
    <ligand>
        <name>ATP</name>
        <dbReference type="ChEBI" id="CHEBI:30616"/>
    </ligand>
</feature>
<keyword evidence="11" id="KW-1185">Reference proteome</keyword>
<evidence type="ECO:0000256" key="3">
    <source>
        <dbReference type="ARBA" id="ARBA00022741"/>
    </source>
</evidence>
<dbReference type="HAMAP" id="MF_00140_B">
    <property type="entry name" value="Trp_tRNA_synth_B"/>
    <property type="match status" value="1"/>
</dbReference>
<evidence type="ECO:0000256" key="2">
    <source>
        <dbReference type="ARBA" id="ARBA00022598"/>
    </source>
</evidence>
<keyword evidence="5 8" id="KW-0648">Protein biosynthesis</keyword>
<evidence type="ECO:0000256" key="9">
    <source>
        <dbReference type="RuleBase" id="RU363036"/>
    </source>
</evidence>
<dbReference type="NCBIfam" id="TIGR00233">
    <property type="entry name" value="trpS"/>
    <property type="match status" value="1"/>
</dbReference>
<dbReference type="GO" id="GO:0004830">
    <property type="term" value="F:tryptophan-tRNA ligase activity"/>
    <property type="evidence" value="ECO:0007669"/>
    <property type="project" value="UniProtKB-UniRule"/>
</dbReference>
<feature type="binding site" evidence="8">
    <location>
        <begin position="194"/>
        <end position="198"/>
    </location>
    <ligand>
        <name>ATP</name>
        <dbReference type="ChEBI" id="CHEBI:30616"/>
    </ligand>
</feature>
<evidence type="ECO:0000256" key="5">
    <source>
        <dbReference type="ARBA" id="ARBA00022917"/>
    </source>
</evidence>
<dbReference type="PRINTS" id="PR01039">
    <property type="entry name" value="TRNASYNTHTRP"/>
</dbReference>
<gene>
    <name evidence="8" type="primary">trpS</name>
    <name evidence="10" type="ORF">HMPREF3180_01809</name>
</gene>
<organism evidence="10 11">
    <name type="scientific">Leptotrichia wadei</name>
    <dbReference type="NCBI Taxonomy" id="157687"/>
    <lineage>
        <taxon>Bacteria</taxon>
        <taxon>Fusobacteriati</taxon>
        <taxon>Fusobacteriota</taxon>
        <taxon>Fusobacteriia</taxon>
        <taxon>Fusobacteriales</taxon>
        <taxon>Leptotrichiaceae</taxon>
        <taxon>Leptotrichia</taxon>
    </lineage>
</organism>
<evidence type="ECO:0000256" key="8">
    <source>
        <dbReference type="HAMAP-Rule" id="MF_00140"/>
    </source>
</evidence>
<evidence type="ECO:0000256" key="7">
    <source>
        <dbReference type="ARBA" id="ARBA00049929"/>
    </source>
</evidence>
<evidence type="ECO:0000256" key="6">
    <source>
        <dbReference type="ARBA" id="ARBA00023146"/>
    </source>
</evidence>
<dbReference type="Pfam" id="PF00579">
    <property type="entry name" value="tRNA-synt_1b"/>
    <property type="match status" value="1"/>
</dbReference>
<name>A0A134A167_9FUSO</name>
<dbReference type="InterPro" id="IPR001412">
    <property type="entry name" value="aa-tRNA-synth_I_CS"/>
</dbReference>
<dbReference type="STRING" id="157687.HMPREF3180_01809"/>
<dbReference type="InterPro" id="IPR024109">
    <property type="entry name" value="Trp-tRNA-ligase_bac-type"/>
</dbReference>
<dbReference type="Gene3D" id="1.10.240.10">
    <property type="entry name" value="Tyrosyl-Transfer RNA Synthetase"/>
    <property type="match status" value="1"/>
</dbReference>
<comment type="similarity">
    <text evidence="1 8 9">Belongs to the class-I aminoacyl-tRNA synthetase family.</text>
</comment>
<evidence type="ECO:0000313" key="10">
    <source>
        <dbReference type="EMBL" id="KXB61439.1"/>
    </source>
</evidence>
<dbReference type="Proteomes" id="UP000070483">
    <property type="component" value="Unassembled WGS sequence"/>
</dbReference>
<dbReference type="EMBL" id="LSDD01000133">
    <property type="protein sequence ID" value="KXB61439.1"/>
    <property type="molecule type" value="Genomic_DNA"/>
</dbReference>
<proteinExistence type="inferred from homology"/>
<dbReference type="InterPro" id="IPR014729">
    <property type="entry name" value="Rossmann-like_a/b/a_fold"/>
</dbReference>
<dbReference type="GO" id="GO:0005524">
    <property type="term" value="F:ATP binding"/>
    <property type="evidence" value="ECO:0007669"/>
    <property type="project" value="UniProtKB-UniRule"/>
</dbReference>
<accession>A0A134A167</accession>
<dbReference type="PATRIC" id="fig|157687.3.peg.1802"/>
<feature type="short sequence motif" description="'HIGH' region" evidence="8">
    <location>
        <begin position="13"/>
        <end position="21"/>
    </location>
</feature>
<protein>
    <recommendedName>
        <fullName evidence="8">Tryptophan--tRNA ligase</fullName>
        <ecNumber evidence="8">6.1.1.2</ecNumber>
    </recommendedName>
    <alternativeName>
        <fullName evidence="8">Tryptophanyl-tRNA synthetase</fullName>
        <shortName evidence="8">TrpRS</shortName>
    </alternativeName>
</protein>
<comment type="caution">
    <text evidence="10">The sequence shown here is derived from an EMBL/GenBank/DDBJ whole genome shotgun (WGS) entry which is preliminary data.</text>
</comment>
<comment type="function">
    <text evidence="8">Catalyzes the attachment of tryptophan to tRNA(Trp).</text>
</comment>
<feature type="binding site" evidence="8">
    <location>
        <begin position="20"/>
        <end position="21"/>
    </location>
    <ligand>
        <name>ATP</name>
        <dbReference type="ChEBI" id="CHEBI:30616"/>
    </ligand>
</feature>
<evidence type="ECO:0000313" key="11">
    <source>
        <dbReference type="Proteomes" id="UP000070483"/>
    </source>
</evidence>
<dbReference type="SUPFAM" id="SSF52374">
    <property type="entry name" value="Nucleotidylyl transferase"/>
    <property type="match status" value="1"/>
</dbReference>
<dbReference type="GO" id="GO:0006436">
    <property type="term" value="P:tryptophanyl-tRNA aminoacylation"/>
    <property type="evidence" value="ECO:0007669"/>
    <property type="project" value="UniProtKB-UniRule"/>
</dbReference>
<keyword evidence="2 8" id="KW-0436">Ligase</keyword>
<keyword evidence="3 8" id="KW-0547">Nucleotide-binding</keyword>
<dbReference type="FunFam" id="1.10.240.10:FF:000005">
    <property type="entry name" value="Tryptophan--tRNA ligase"/>
    <property type="match status" value="1"/>
</dbReference>
<dbReference type="GO" id="GO:0005829">
    <property type="term" value="C:cytosol"/>
    <property type="evidence" value="ECO:0007669"/>
    <property type="project" value="TreeGrafter"/>
</dbReference>
<evidence type="ECO:0000256" key="1">
    <source>
        <dbReference type="ARBA" id="ARBA00005594"/>
    </source>
</evidence>
<dbReference type="AlphaFoldDB" id="A0A134A167"/>
<reference evidence="11" key="1">
    <citation type="submission" date="2016-01" db="EMBL/GenBank/DDBJ databases">
        <authorList>
            <person name="Mitreva M."/>
            <person name="Pepin K.H."/>
            <person name="Mihindukulasuriya K.A."/>
            <person name="Fulton R."/>
            <person name="Fronick C."/>
            <person name="O'Laughlin M."/>
            <person name="Miner T."/>
            <person name="Herter B."/>
            <person name="Rosa B.A."/>
            <person name="Cordes M."/>
            <person name="Tomlinson C."/>
            <person name="Wollam A."/>
            <person name="Palsikar V.B."/>
            <person name="Mardis E.R."/>
            <person name="Wilson R.K."/>
        </authorList>
    </citation>
    <scope>NUCLEOTIDE SEQUENCE [LARGE SCALE GENOMIC DNA]</scope>
    <source>
        <strain evidence="11">KA00185</strain>
    </source>
</reference>
<feature type="binding site" evidence="8">
    <location>
        <position position="187"/>
    </location>
    <ligand>
        <name>ATP</name>
        <dbReference type="ChEBI" id="CHEBI:30616"/>
    </ligand>
</feature>
<dbReference type="InterPro" id="IPR050203">
    <property type="entry name" value="Trp-tRNA_synthetase"/>
</dbReference>
<dbReference type="PROSITE" id="PS00178">
    <property type="entry name" value="AA_TRNA_LIGASE_I"/>
    <property type="match status" value="1"/>
</dbReference>